<evidence type="ECO:0000313" key="3">
    <source>
        <dbReference type="Proteomes" id="UP000654918"/>
    </source>
</evidence>
<feature type="signal peptide" evidence="1">
    <location>
        <begin position="1"/>
        <end position="24"/>
    </location>
</feature>
<dbReference type="PROSITE" id="PS51257">
    <property type="entry name" value="PROKAR_LIPOPROTEIN"/>
    <property type="match status" value="1"/>
</dbReference>
<sequence length="371" mass="40848">MAKALFLPGLIAALLALLSCTTTAVEITDIFSVEDGTRDGGCDHRAAVLDQWLSETIGSIVETLNAIDRYDQDIRVRRSMSAIFGIRNAGRRTAAVDVVRASPDYIDYLDTFFKNLPDDATGKPTYSKEKFWLFCDSTFLSLHDPTDPASDYEGNEIKDENDDSRTIRIIDVPTYQRHLAEDSDNKPWYSGELTKLNGYYFTDYGGNYCYDDDLGITAAIYPLTKGANGAAEGGEDEGVPVTASIVVCPHSFDGSPRPNSYREANALIRDGTNLADAVPKSATLLHEAFHAIHGDGFLSGSSEEYDIASCLNLPAVDAQKNPENYIFFIAHMYHLFGESEGSEPWSIDTNWDFAVRGRGQNRIFGAIEPQG</sequence>
<keyword evidence="1" id="KW-0732">Signal</keyword>
<dbReference type="GO" id="GO:0008237">
    <property type="term" value="F:metallopeptidase activity"/>
    <property type="evidence" value="ECO:0007669"/>
    <property type="project" value="InterPro"/>
</dbReference>
<comment type="caution">
    <text evidence="2">The sequence shown here is derived from an EMBL/GenBank/DDBJ whole genome shotgun (WGS) entry which is preliminary data.</text>
</comment>
<evidence type="ECO:0008006" key="4">
    <source>
        <dbReference type="Google" id="ProtNLM"/>
    </source>
</evidence>
<dbReference type="Proteomes" id="UP000654918">
    <property type="component" value="Unassembled WGS sequence"/>
</dbReference>
<accession>A0A8H6JXK6</accession>
<evidence type="ECO:0000313" key="2">
    <source>
        <dbReference type="EMBL" id="KAF6821159.1"/>
    </source>
</evidence>
<dbReference type="InterPro" id="IPR024079">
    <property type="entry name" value="MetalloPept_cat_dom_sf"/>
</dbReference>
<dbReference type="Gene3D" id="3.40.390.10">
    <property type="entry name" value="Collagenase (Catalytic Domain)"/>
    <property type="match status" value="1"/>
</dbReference>
<protein>
    <recommendedName>
        <fullName evidence="4">Lysine-specific metallo-endopeptidase domain-containing protein</fullName>
    </recommendedName>
</protein>
<keyword evidence="3" id="KW-1185">Reference proteome</keyword>
<name>A0A8H6JXK6_9PEZI</name>
<proteinExistence type="predicted"/>
<feature type="chain" id="PRO_5034142929" description="Lysine-specific metallo-endopeptidase domain-containing protein" evidence="1">
    <location>
        <begin position="25"/>
        <end position="371"/>
    </location>
</feature>
<dbReference type="EMBL" id="WIGO01000263">
    <property type="protein sequence ID" value="KAF6821159.1"/>
    <property type="molecule type" value="Genomic_DNA"/>
</dbReference>
<gene>
    <name evidence="2" type="ORF">CPLU01_12586</name>
</gene>
<dbReference type="AlphaFoldDB" id="A0A8H6JXK6"/>
<evidence type="ECO:0000256" key="1">
    <source>
        <dbReference type="SAM" id="SignalP"/>
    </source>
</evidence>
<reference evidence="2" key="1">
    <citation type="journal article" date="2020" name="Phytopathology">
        <title>Genome Sequence Resources of Colletotrichum truncatum, C. plurivorum, C. musicola, and C. sojae: Four Species Pathogenic to Soybean (Glycine max).</title>
        <authorList>
            <person name="Rogerio F."/>
            <person name="Boufleur T.R."/>
            <person name="Ciampi-Guillardi M."/>
            <person name="Sukno S.A."/>
            <person name="Thon M.R."/>
            <person name="Massola Junior N.S."/>
            <person name="Baroncelli R."/>
        </authorList>
    </citation>
    <scope>NUCLEOTIDE SEQUENCE</scope>
    <source>
        <strain evidence="2">LFN00145</strain>
    </source>
</reference>
<organism evidence="2 3">
    <name type="scientific">Colletotrichum plurivorum</name>
    <dbReference type="NCBI Taxonomy" id="2175906"/>
    <lineage>
        <taxon>Eukaryota</taxon>
        <taxon>Fungi</taxon>
        <taxon>Dikarya</taxon>
        <taxon>Ascomycota</taxon>
        <taxon>Pezizomycotina</taxon>
        <taxon>Sordariomycetes</taxon>
        <taxon>Hypocreomycetidae</taxon>
        <taxon>Glomerellales</taxon>
        <taxon>Glomerellaceae</taxon>
        <taxon>Colletotrichum</taxon>
        <taxon>Colletotrichum orchidearum species complex</taxon>
    </lineage>
</organism>